<evidence type="ECO:0000256" key="1">
    <source>
        <dbReference type="PROSITE-ProRule" id="PRU00110"/>
    </source>
</evidence>
<dbReference type="Proteomes" id="UP001150924">
    <property type="component" value="Unassembled WGS sequence"/>
</dbReference>
<keyword evidence="4" id="KW-1185">Reference proteome</keyword>
<protein>
    <submittedName>
        <fullName evidence="3">Hpt domain-containing protein</fullName>
    </submittedName>
</protein>
<name>A0A9X3ESA9_9BACT</name>
<dbReference type="EMBL" id="JAPNKE010000002">
    <property type="protein sequence ID" value="MCY1009409.1"/>
    <property type="molecule type" value="Genomic_DNA"/>
</dbReference>
<accession>A0A9X3ESA9</accession>
<dbReference type="SUPFAM" id="SSF47226">
    <property type="entry name" value="Histidine-containing phosphotransfer domain, HPT domain"/>
    <property type="match status" value="1"/>
</dbReference>
<dbReference type="Pfam" id="PF01627">
    <property type="entry name" value="Hpt"/>
    <property type="match status" value="1"/>
</dbReference>
<evidence type="ECO:0000259" key="2">
    <source>
        <dbReference type="PROSITE" id="PS50894"/>
    </source>
</evidence>
<dbReference type="Gene3D" id="1.20.120.160">
    <property type="entry name" value="HPT domain"/>
    <property type="match status" value="1"/>
</dbReference>
<dbReference type="RefSeq" id="WP_267772075.1">
    <property type="nucleotide sequence ID" value="NZ_JAPNKE010000002.1"/>
</dbReference>
<dbReference type="InterPro" id="IPR036641">
    <property type="entry name" value="HPT_dom_sf"/>
</dbReference>
<gene>
    <name evidence="3" type="ORF">OV079_28375</name>
</gene>
<organism evidence="3 4">
    <name type="scientific">Nannocystis pusilla</name>
    <dbReference type="NCBI Taxonomy" id="889268"/>
    <lineage>
        <taxon>Bacteria</taxon>
        <taxon>Pseudomonadati</taxon>
        <taxon>Myxococcota</taxon>
        <taxon>Polyangia</taxon>
        <taxon>Nannocystales</taxon>
        <taxon>Nannocystaceae</taxon>
        <taxon>Nannocystis</taxon>
    </lineage>
</organism>
<sequence length="268" mass="27293">MLLCDDADVPRADDPPRVVWTFGLLAPTAAAALVRTLPFVLPAPEPEPAADASTAELLASMRRDYTRQLPSSLAALARAVVHAPSGATAQADARMLAHRLRGTAGSYGHPAIGELAGRLEQRLAAGDLAPAPLGELLLALAERIAAALSPAALPAQPRVAVVGLAPPGLPEGSIAVPDVSAAARAIEAGAAELLWVSLDGDGPVSNNISRETFSQLCAAIDAEPVLQDIPVVLARTDAGNAAKLALACLLASAWARLALAFPAVGHTK</sequence>
<dbReference type="GO" id="GO:0004672">
    <property type="term" value="F:protein kinase activity"/>
    <property type="evidence" value="ECO:0007669"/>
    <property type="project" value="UniProtKB-ARBA"/>
</dbReference>
<feature type="modified residue" description="Phosphohistidine" evidence="1">
    <location>
        <position position="98"/>
    </location>
</feature>
<keyword evidence="1" id="KW-0597">Phosphoprotein</keyword>
<dbReference type="AlphaFoldDB" id="A0A9X3ESA9"/>
<dbReference type="PROSITE" id="PS50894">
    <property type="entry name" value="HPT"/>
    <property type="match status" value="1"/>
</dbReference>
<evidence type="ECO:0000313" key="3">
    <source>
        <dbReference type="EMBL" id="MCY1009409.1"/>
    </source>
</evidence>
<feature type="domain" description="HPt" evidence="2">
    <location>
        <begin position="54"/>
        <end position="151"/>
    </location>
</feature>
<evidence type="ECO:0000313" key="4">
    <source>
        <dbReference type="Proteomes" id="UP001150924"/>
    </source>
</evidence>
<proteinExistence type="predicted"/>
<reference evidence="3" key="1">
    <citation type="submission" date="2022-11" db="EMBL/GenBank/DDBJ databases">
        <title>Minimal conservation of predation-associated metabolite biosynthetic gene clusters underscores biosynthetic potential of Myxococcota including descriptions for ten novel species: Archangium lansinium sp. nov., Myxococcus landrumus sp. nov., Nannocystis bai.</title>
        <authorList>
            <person name="Ahearne A."/>
            <person name="Stevens C."/>
            <person name="Phillips K."/>
        </authorList>
    </citation>
    <scope>NUCLEOTIDE SEQUENCE</scope>
    <source>
        <strain evidence="3">Na p29</strain>
    </source>
</reference>
<dbReference type="GO" id="GO:0000160">
    <property type="term" value="P:phosphorelay signal transduction system"/>
    <property type="evidence" value="ECO:0007669"/>
    <property type="project" value="InterPro"/>
</dbReference>
<comment type="caution">
    <text evidence="3">The sequence shown here is derived from an EMBL/GenBank/DDBJ whole genome shotgun (WGS) entry which is preliminary data.</text>
</comment>
<dbReference type="InterPro" id="IPR008207">
    <property type="entry name" value="Sig_transdc_His_kin_Hpt_dom"/>
</dbReference>